<reference evidence="1 2" key="1">
    <citation type="submission" date="2020-01" db="EMBL/GenBank/DDBJ databases">
        <title>Genetics and antimicrobial susceptibilities of Nocardia species isolated from the soil; a comparison with species isolated from humans.</title>
        <authorList>
            <person name="Carrasco G."/>
            <person name="Monzon S."/>
            <person name="Sansegundo M."/>
            <person name="Garcia E."/>
            <person name="Garrido N."/>
            <person name="Medina M.J."/>
            <person name="Villalon P."/>
            <person name="Ramirez-Arocha A.C."/>
            <person name="Jimenez P."/>
            <person name="Cuesta I."/>
            <person name="Valdezate S."/>
        </authorList>
    </citation>
    <scope>NUCLEOTIDE SEQUENCE [LARGE SCALE GENOMIC DNA]</scope>
    <source>
        <strain evidence="1 2">CNM20110626</strain>
    </source>
</reference>
<dbReference type="RefSeq" id="WP_163841966.1">
    <property type="nucleotide sequence ID" value="NZ_JAAGVB010000005.1"/>
</dbReference>
<name>A0A6P1CIN1_9NOCA</name>
<protein>
    <submittedName>
        <fullName evidence="1">Uncharacterized protein</fullName>
    </submittedName>
</protein>
<comment type="caution">
    <text evidence="1">The sequence shown here is derived from an EMBL/GenBank/DDBJ whole genome shotgun (WGS) entry which is preliminary data.</text>
</comment>
<dbReference type="EMBL" id="JAAGVB010000005">
    <property type="protein sequence ID" value="NEW31772.1"/>
    <property type="molecule type" value="Genomic_DNA"/>
</dbReference>
<accession>A0A6P1CIN1</accession>
<evidence type="ECO:0000313" key="1">
    <source>
        <dbReference type="EMBL" id="NEW31772.1"/>
    </source>
</evidence>
<proteinExistence type="predicted"/>
<gene>
    <name evidence="1" type="ORF">GV791_04250</name>
</gene>
<organism evidence="1 2">
    <name type="scientific">Nocardia cyriacigeorgica</name>
    <dbReference type="NCBI Taxonomy" id="135487"/>
    <lineage>
        <taxon>Bacteria</taxon>
        <taxon>Bacillati</taxon>
        <taxon>Actinomycetota</taxon>
        <taxon>Actinomycetes</taxon>
        <taxon>Mycobacteriales</taxon>
        <taxon>Nocardiaceae</taxon>
        <taxon>Nocardia</taxon>
    </lineage>
</organism>
<evidence type="ECO:0000313" key="2">
    <source>
        <dbReference type="Proteomes" id="UP000471166"/>
    </source>
</evidence>
<dbReference type="Proteomes" id="UP000471166">
    <property type="component" value="Unassembled WGS sequence"/>
</dbReference>
<sequence>MFDHVHAADNVTRWTGLGVKLPKQLTEAIKTFEAIRYTEIGHAPGLDITKVTPDNAEAKIRELADQLTLSMNLVPVVGANGVSVLEEAKRRYTDAAARSVLGEAGAAVPGIIELLSPEFDKHSAAYADAVAKLPTDLTADSLVRAGGDAVIAYAEAQREASYLNGVSNWVAETRLLPGHSGAPEPALRILRPTSVVQLTKLDEATWKQANQTVRAIDPVLYAAVREGVQFGINTSREASQIRSSLAIRPQPFTTV</sequence>
<dbReference type="AlphaFoldDB" id="A0A6P1CIN1"/>